<dbReference type="GO" id="GO:0000166">
    <property type="term" value="F:nucleotide binding"/>
    <property type="evidence" value="ECO:0007669"/>
    <property type="project" value="InterPro"/>
</dbReference>
<dbReference type="SUPFAM" id="SSF51735">
    <property type="entry name" value="NAD(P)-binding Rossmann-fold domains"/>
    <property type="match status" value="1"/>
</dbReference>
<dbReference type="Gene3D" id="3.40.50.720">
    <property type="entry name" value="NAD(P)-binding Rossmann-like Domain"/>
    <property type="match status" value="1"/>
</dbReference>
<dbReference type="Proteomes" id="UP000824140">
    <property type="component" value="Unassembled WGS sequence"/>
</dbReference>
<name>A0A9D1G1S7_9FIRM</name>
<evidence type="ECO:0000313" key="4">
    <source>
        <dbReference type="Proteomes" id="UP000824140"/>
    </source>
</evidence>
<dbReference type="Pfam" id="PF22725">
    <property type="entry name" value="GFO_IDH_MocA_C3"/>
    <property type="match status" value="1"/>
</dbReference>
<proteinExistence type="predicted"/>
<dbReference type="PANTHER" id="PTHR43054:SF1">
    <property type="entry name" value="SCYLLO-INOSITOL 2-DEHYDROGENASE (NADP(+)) IOLU"/>
    <property type="match status" value="1"/>
</dbReference>
<dbReference type="Pfam" id="PF01408">
    <property type="entry name" value="GFO_IDH_MocA"/>
    <property type="match status" value="1"/>
</dbReference>
<dbReference type="InterPro" id="IPR000683">
    <property type="entry name" value="Gfo/Idh/MocA-like_OxRdtase_N"/>
</dbReference>
<dbReference type="InterPro" id="IPR036291">
    <property type="entry name" value="NAD(P)-bd_dom_sf"/>
</dbReference>
<evidence type="ECO:0000313" key="3">
    <source>
        <dbReference type="EMBL" id="HIS93723.1"/>
    </source>
</evidence>
<dbReference type="PANTHER" id="PTHR43054">
    <property type="match status" value="1"/>
</dbReference>
<gene>
    <name evidence="3" type="ORF">IAA84_11975</name>
</gene>
<dbReference type="SUPFAM" id="SSF55347">
    <property type="entry name" value="Glyceraldehyde-3-phosphate dehydrogenase-like, C-terminal domain"/>
    <property type="match status" value="1"/>
</dbReference>
<dbReference type="InterPro" id="IPR055170">
    <property type="entry name" value="GFO_IDH_MocA-like_dom"/>
</dbReference>
<evidence type="ECO:0000259" key="1">
    <source>
        <dbReference type="Pfam" id="PF01408"/>
    </source>
</evidence>
<reference evidence="3" key="1">
    <citation type="submission" date="2020-10" db="EMBL/GenBank/DDBJ databases">
        <authorList>
            <person name="Gilroy R."/>
        </authorList>
    </citation>
    <scope>NUCLEOTIDE SEQUENCE</scope>
    <source>
        <strain evidence="3">13766</strain>
    </source>
</reference>
<evidence type="ECO:0000259" key="2">
    <source>
        <dbReference type="Pfam" id="PF22725"/>
    </source>
</evidence>
<organism evidence="3 4">
    <name type="scientific">Candidatus Alectryocaccomicrobium excrementavium</name>
    <dbReference type="NCBI Taxonomy" id="2840668"/>
    <lineage>
        <taxon>Bacteria</taxon>
        <taxon>Bacillati</taxon>
        <taxon>Bacillota</taxon>
        <taxon>Clostridia</taxon>
        <taxon>Candidatus Alectryocaccomicrobium</taxon>
    </lineage>
</organism>
<dbReference type="EMBL" id="DVJN01000224">
    <property type="protein sequence ID" value="HIS93723.1"/>
    <property type="molecule type" value="Genomic_DNA"/>
</dbReference>
<reference evidence="3" key="2">
    <citation type="journal article" date="2021" name="PeerJ">
        <title>Extensive microbial diversity within the chicken gut microbiome revealed by metagenomics and culture.</title>
        <authorList>
            <person name="Gilroy R."/>
            <person name="Ravi A."/>
            <person name="Getino M."/>
            <person name="Pursley I."/>
            <person name="Horton D.L."/>
            <person name="Alikhan N.F."/>
            <person name="Baker D."/>
            <person name="Gharbi K."/>
            <person name="Hall N."/>
            <person name="Watson M."/>
            <person name="Adriaenssens E.M."/>
            <person name="Foster-Nyarko E."/>
            <person name="Jarju S."/>
            <person name="Secka A."/>
            <person name="Antonio M."/>
            <person name="Oren A."/>
            <person name="Chaudhuri R.R."/>
            <person name="La Ragione R."/>
            <person name="Hildebrand F."/>
            <person name="Pallen M.J."/>
        </authorList>
    </citation>
    <scope>NUCLEOTIDE SEQUENCE</scope>
    <source>
        <strain evidence="3">13766</strain>
    </source>
</reference>
<dbReference type="AlphaFoldDB" id="A0A9D1G1S7"/>
<sequence length="323" mass="34966">MARFATIGSNFVTDFFLKAAQGAEGFHLEGVYSRTRARAEEFAARWGAPRVYTSLDALCADPAIDAVYVASPNICHEAQTIYLLRAGKHVLCEKPIAPDSAALGRMVRAARESGCALMEAMMPAHTPAYRAIRAAMAEIGPVRRATLRYCQYSSRYDKFKAGIVENAFDPTLANGALMDIGVYCVHAAQLLFGEPETVAGTSVFLPGSIDGAGSLLLGYGDKVAEIVYSKITNSASPSEIEGEGGSILIDAISRPRRAELVLRGGARREIPLGVEFDEMRYEADDFLALLRGARMDAFLADSEAVTRTLDRARAAMGVDFRRH</sequence>
<accession>A0A9D1G1S7</accession>
<feature type="domain" description="Gfo/Idh/MocA-like oxidoreductase N-terminal" evidence="1">
    <location>
        <begin position="3"/>
        <end position="119"/>
    </location>
</feature>
<dbReference type="Gene3D" id="3.30.360.10">
    <property type="entry name" value="Dihydrodipicolinate Reductase, domain 2"/>
    <property type="match status" value="1"/>
</dbReference>
<protein>
    <submittedName>
        <fullName evidence="3">Gfo/Idh/MocA family oxidoreductase</fullName>
    </submittedName>
</protein>
<comment type="caution">
    <text evidence="3">The sequence shown here is derived from an EMBL/GenBank/DDBJ whole genome shotgun (WGS) entry which is preliminary data.</text>
</comment>
<feature type="domain" description="GFO/IDH/MocA-like oxidoreductase" evidence="2">
    <location>
        <begin position="132"/>
        <end position="247"/>
    </location>
</feature>